<evidence type="ECO:0000256" key="1">
    <source>
        <dbReference type="ARBA" id="ARBA00006739"/>
    </source>
</evidence>
<evidence type="ECO:0000256" key="3">
    <source>
        <dbReference type="ARBA" id="ARBA00022679"/>
    </source>
</evidence>
<dbReference type="Gene3D" id="3.90.550.10">
    <property type="entry name" value="Spore Coat Polysaccharide Biosynthesis Protein SpsA, Chain A"/>
    <property type="match status" value="1"/>
</dbReference>
<dbReference type="SUPFAM" id="SSF53448">
    <property type="entry name" value="Nucleotide-diphospho-sugar transferases"/>
    <property type="match status" value="1"/>
</dbReference>
<evidence type="ECO:0000313" key="6">
    <source>
        <dbReference type="Proteomes" id="UP000253426"/>
    </source>
</evidence>
<evidence type="ECO:0000313" key="5">
    <source>
        <dbReference type="EMBL" id="RBP43890.1"/>
    </source>
</evidence>
<dbReference type="GO" id="GO:0016757">
    <property type="term" value="F:glycosyltransferase activity"/>
    <property type="evidence" value="ECO:0007669"/>
    <property type="project" value="UniProtKB-KW"/>
</dbReference>
<dbReference type="EMBL" id="QNRR01000005">
    <property type="protein sequence ID" value="RBP43890.1"/>
    <property type="molecule type" value="Genomic_DNA"/>
</dbReference>
<evidence type="ECO:0000256" key="2">
    <source>
        <dbReference type="ARBA" id="ARBA00022676"/>
    </source>
</evidence>
<sequence length="494" mass="55956">MLCSVTPMSASMPEPLVSVVFTTSFPRGRILECIKSWGEGQTLPREQIEIIITGNGKDALLEHRVKQELGPADRFLHLDTTNEAAMYAHSAKHARGAWLFFTEAHVIAAPDTLERLLADVNARNLDGSCVRTLPCEETQWAQRIEARMYEDDFKILSDENDWRKFTKRGFLLRRSAYEAVGGLDARYHRYSVIPVGARLRDQGSRLGHTPHAVVTHYNAEDLDETFDYAREYRRYEQLHLRDHPAVNVGGALVTPHSDASLRKASRRAAWKSLRDRRAGNRTQALALMQSMLPSPSPLWRARLRYWKSRVVLALAGSDAEAQYAAFQRCWQYCGDLSLEEMLHEETNGTASPTSISVPSDGVLRLGDVPRNTLEGFYDVEEWRGQRFRWCTVAASVRLDIPRAEFAISLHLGQLTHPQKDDVRLYWNGRPLKRLPSSTGHGRLAYRLKKGYFRDNGGQILSITCTPAQKQSDSKDSRVLGLPIFQIGFTKVPEP</sequence>
<comment type="caution">
    <text evidence="5">The sequence shown here is derived from an EMBL/GenBank/DDBJ whole genome shotgun (WGS) entry which is preliminary data.</text>
</comment>
<feature type="domain" description="Glycosyltransferase 2-like" evidence="4">
    <location>
        <begin position="29"/>
        <end position="178"/>
    </location>
</feature>
<protein>
    <submittedName>
        <fullName evidence="5">GT2 family glycosyltransferase</fullName>
    </submittedName>
</protein>
<gene>
    <name evidence="5" type="ORF">DES53_105289</name>
</gene>
<keyword evidence="2" id="KW-0328">Glycosyltransferase</keyword>
<comment type="similarity">
    <text evidence="1">Belongs to the glycosyltransferase 2 family.</text>
</comment>
<organism evidence="5 6">
    <name type="scientific">Roseimicrobium gellanilyticum</name>
    <dbReference type="NCBI Taxonomy" id="748857"/>
    <lineage>
        <taxon>Bacteria</taxon>
        <taxon>Pseudomonadati</taxon>
        <taxon>Verrucomicrobiota</taxon>
        <taxon>Verrucomicrobiia</taxon>
        <taxon>Verrucomicrobiales</taxon>
        <taxon>Verrucomicrobiaceae</taxon>
        <taxon>Roseimicrobium</taxon>
    </lineage>
</organism>
<reference evidence="5 6" key="1">
    <citation type="submission" date="2018-06" db="EMBL/GenBank/DDBJ databases">
        <title>Genomic Encyclopedia of Type Strains, Phase IV (KMG-IV): sequencing the most valuable type-strain genomes for metagenomic binning, comparative biology and taxonomic classification.</title>
        <authorList>
            <person name="Goeker M."/>
        </authorList>
    </citation>
    <scope>NUCLEOTIDE SEQUENCE [LARGE SCALE GENOMIC DNA]</scope>
    <source>
        <strain evidence="5 6">DSM 25532</strain>
    </source>
</reference>
<accession>A0A366HLT4</accession>
<evidence type="ECO:0000259" key="4">
    <source>
        <dbReference type="Pfam" id="PF00535"/>
    </source>
</evidence>
<proteinExistence type="inferred from homology"/>
<dbReference type="AlphaFoldDB" id="A0A366HLT4"/>
<dbReference type="InterPro" id="IPR001173">
    <property type="entry name" value="Glyco_trans_2-like"/>
</dbReference>
<keyword evidence="6" id="KW-1185">Reference proteome</keyword>
<dbReference type="PANTHER" id="PTHR43179:SF12">
    <property type="entry name" value="GALACTOFURANOSYLTRANSFERASE GLFT2"/>
    <property type="match status" value="1"/>
</dbReference>
<dbReference type="InterPro" id="IPR029044">
    <property type="entry name" value="Nucleotide-diphossugar_trans"/>
</dbReference>
<dbReference type="PANTHER" id="PTHR43179">
    <property type="entry name" value="RHAMNOSYLTRANSFERASE WBBL"/>
    <property type="match status" value="1"/>
</dbReference>
<keyword evidence="3 5" id="KW-0808">Transferase</keyword>
<name>A0A366HLT4_9BACT</name>
<dbReference type="Pfam" id="PF00535">
    <property type="entry name" value="Glycos_transf_2"/>
    <property type="match status" value="1"/>
</dbReference>
<dbReference type="OrthoDB" id="9800276at2"/>
<dbReference type="Proteomes" id="UP000253426">
    <property type="component" value="Unassembled WGS sequence"/>
</dbReference>